<gene>
    <name evidence="2" type="ORF">HMPREF0444_0549</name>
</gene>
<dbReference type="GeneID" id="78413118"/>
<evidence type="ECO:0000313" key="3">
    <source>
        <dbReference type="Proteomes" id="UP000005926"/>
    </source>
</evidence>
<evidence type="ECO:0008006" key="4">
    <source>
        <dbReference type="Google" id="ProtNLM"/>
    </source>
</evidence>
<dbReference type="AlphaFoldDB" id="C8NF54"/>
<evidence type="ECO:0000313" key="2">
    <source>
        <dbReference type="EMBL" id="EEW37763.1"/>
    </source>
</evidence>
<feature type="transmembrane region" description="Helical" evidence="1">
    <location>
        <begin position="35"/>
        <end position="53"/>
    </location>
</feature>
<organism evidence="2 3">
    <name type="scientific">Granulicatella adiacens ATCC 49175</name>
    <dbReference type="NCBI Taxonomy" id="638301"/>
    <lineage>
        <taxon>Bacteria</taxon>
        <taxon>Bacillati</taxon>
        <taxon>Bacillota</taxon>
        <taxon>Bacilli</taxon>
        <taxon>Lactobacillales</taxon>
        <taxon>Carnobacteriaceae</taxon>
        <taxon>Granulicatella</taxon>
    </lineage>
</organism>
<keyword evidence="1" id="KW-1133">Transmembrane helix</keyword>
<dbReference type="Proteomes" id="UP000005926">
    <property type="component" value="Unassembled WGS sequence"/>
</dbReference>
<keyword evidence="1" id="KW-0812">Transmembrane</keyword>
<sequence>MKYIVTIVWGLILSQVTYYLGSALSQTPYNVQSAVTVGVLVTAAIFIIQHVFMKSKENRS</sequence>
<evidence type="ECO:0000256" key="1">
    <source>
        <dbReference type="SAM" id="Phobius"/>
    </source>
</evidence>
<keyword evidence="3" id="KW-1185">Reference proteome</keyword>
<dbReference type="STRING" id="638301.HMPREF0444_0549"/>
<dbReference type="InterPro" id="IPR021324">
    <property type="entry name" value="DUF2929"/>
</dbReference>
<dbReference type="HOGENOM" id="CLU_174715_2_1_9"/>
<dbReference type="Pfam" id="PF11151">
    <property type="entry name" value="DUF2929"/>
    <property type="match status" value="1"/>
</dbReference>
<name>C8NF54_9LACT</name>
<proteinExistence type="predicted"/>
<dbReference type="RefSeq" id="WP_005605732.1">
    <property type="nucleotide sequence ID" value="NZ_CP102283.1"/>
</dbReference>
<accession>C8NF54</accession>
<comment type="caution">
    <text evidence="2">The sequence shown here is derived from an EMBL/GenBank/DDBJ whole genome shotgun (WGS) entry which is preliminary data.</text>
</comment>
<keyword evidence="1" id="KW-0472">Membrane</keyword>
<dbReference type="EMBL" id="ACKZ01000012">
    <property type="protein sequence ID" value="EEW37763.1"/>
    <property type="molecule type" value="Genomic_DNA"/>
</dbReference>
<protein>
    <recommendedName>
        <fullName evidence="4">DUF2929 domain-containing protein</fullName>
    </recommendedName>
</protein>
<reference evidence="2 3" key="1">
    <citation type="submission" date="2009-08" db="EMBL/GenBank/DDBJ databases">
        <authorList>
            <person name="Muzny D."/>
            <person name="Qin X."/>
            <person name="Deng J."/>
            <person name="Jiang H."/>
            <person name="Liu Y."/>
            <person name="Qu J."/>
            <person name="Song X.-Z."/>
            <person name="Zhang L."/>
            <person name="Thornton R."/>
            <person name="Coyle M."/>
            <person name="Francisco L."/>
            <person name="Jackson L."/>
            <person name="Javaid M."/>
            <person name="Korchina V."/>
            <person name="Kovar C."/>
            <person name="Mata R."/>
            <person name="Mathew T."/>
            <person name="Ngo R."/>
            <person name="Nguyen L."/>
            <person name="Nguyen N."/>
            <person name="Okwuonu G."/>
            <person name="Ongeri F."/>
            <person name="Pham C."/>
            <person name="Simmons D."/>
            <person name="Wilczek-Boney K."/>
            <person name="Hale W."/>
            <person name="Jakkamsetti A."/>
            <person name="Pham P."/>
            <person name="Ruth R."/>
            <person name="San Lucas F."/>
            <person name="Warren J."/>
            <person name="Zhang J."/>
            <person name="Zhao Z."/>
            <person name="Zhou C."/>
            <person name="Zhu D."/>
            <person name="Lee S."/>
            <person name="Bess C."/>
            <person name="Blankenburg K."/>
            <person name="Forbes L."/>
            <person name="Fu Q."/>
            <person name="Gubbala S."/>
            <person name="Hirani K."/>
            <person name="Jayaseelan J.C."/>
            <person name="Lara F."/>
            <person name="Munidasa M."/>
            <person name="Palculict T."/>
            <person name="Patil S."/>
            <person name="Pu L.-L."/>
            <person name="Saada N."/>
            <person name="Tang L."/>
            <person name="Weissenberger G."/>
            <person name="Zhu Y."/>
            <person name="Hemphill L."/>
            <person name="Shang Y."/>
            <person name="Youmans B."/>
            <person name="Ayvaz T."/>
            <person name="Ross M."/>
            <person name="Santibanez J."/>
            <person name="Aqrawi P."/>
            <person name="Gross S."/>
            <person name="Joshi V."/>
            <person name="Fowler G."/>
            <person name="Nazareth L."/>
            <person name="Reid J."/>
            <person name="Worley K."/>
            <person name="Petrosino J."/>
            <person name="Highlander S."/>
            <person name="Gibbs R."/>
        </authorList>
    </citation>
    <scope>NUCLEOTIDE SEQUENCE [LARGE SCALE GENOMIC DNA]</scope>
    <source>
        <strain evidence="2 3">ATCC 49175</strain>
    </source>
</reference>